<dbReference type="SUPFAM" id="SSF48264">
    <property type="entry name" value="Cytochrome P450"/>
    <property type="match status" value="1"/>
</dbReference>
<keyword evidence="6" id="KW-0408">Iron</keyword>
<evidence type="ECO:0000313" key="9">
    <source>
        <dbReference type="EMBL" id="RKU42552.1"/>
    </source>
</evidence>
<gene>
    <name evidence="9" type="ORF">DL546_006029</name>
</gene>
<feature type="region of interest" description="Disordered" evidence="8">
    <location>
        <begin position="98"/>
        <end position="145"/>
    </location>
</feature>
<sequence length="221" mass="24353">MRAEILSELSTKHPQPQWGKAALARLHHVDSAIRESMRLNGFVARGIMKTVMAPGGITLPDGTHLPQGVKVGIQAYSVHHDEDFYPNAETYQPFRFVPAPNSRADQEPDTAIASGSDTESSRSSCAPRRLSVDSSGSTSSERKKPLALVTTSPTFLAFSHGPNACPGRFFAANQMKLTLAHIALHYEIDPVAQRPENRWFVGSLGPPFDVRIRVRRRRRTG</sequence>
<dbReference type="Pfam" id="PF00067">
    <property type="entry name" value="p450"/>
    <property type="match status" value="2"/>
</dbReference>
<evidence type="ECO:0000256" key="1">
    <source>
        <dbReference type="ARBA" id="ARBA00001971"/>
    </source>
</evidence>
<evidence type="ECO:0008006" key="11">
    <source>
        <dbReference type="Google" id="ProtNLM"/>
    </source>
</evidence>
<dbReference type="GO" id="GO:0005506">
    <property type="term" value="F:iron ion binding"/>
    <property type="evidence" value="ECO:0007669"/>
    <property type="project" value="InterPro"/>
</dbReference>
<evidence type="ECO:0000256" key="7">
    <source>
        <dbReference type="ARBA" id="ARBA00023033"/>
    </source>
</evidence>
<dbReference type="Gene3D" id="1.10.630.10">
    <property type="entry name" value="Cytochrome P450"/>
    <property type="match status" value="1"/>
</dbReference>
<dbReference type="PANTHER" id="PTHR46206">
    <property type="entry name" value="CYTOCHROME P450"/>
    <property type="match status" value="1"/>
</dbReference>
<dbReference type="PANTHER" id="PTHR46206:SF1">
    <property type="entry name" value="P450, PUTATIVE (EUROFUNG)-RELATED"/>
    <property type="match status" value="1"/>
</dbReference>
<dbReference type="GO" id="GO:0016705">
    <property type="term" value="F:oxidoreductase activity, acting on paired donors, with incorporation or reduction of molecular oxygen"/>
    <property type="evidence" value="ECO:0007669"/>
    <property type="project" value="InterPro"/>
</dbReference>
<keyword evidence="3" id="KW-0349">Heme</keyword>
<dbReference type="GO" id="GO:0020037">
    <property type="term" value="F:heme binding"/>
    <property type="evidence" value="ECO:0007669"/>
    <property type="project" value="InterPro"/>
</dbReference>
<evidence type="ECO:0000256" key="2">
    <source>
        <dbReference type="ARBA" id="ARBA00010617"/>
    </source>
</evidence>
<dbReference type="AlphaFoldDB" id="A0A420Y3V4"/>
<evidence type="ECO:0000256" key="5">
    <source>
        <dbReference type="ARBA" id="ARBA00023002"/>
    </source>
</evidence>
<keyword evidence="7" id="KW-0503">Monooxygenase</keyword>
<comment type="caution">
    <text evidence="9">The sequence shown here is derived from an EMBL/GenBank/DDBJ whole genome shotgun (WGS) entry which is preliminary data.</text>
</comment>
<dbReference type="STRING" id="177199.A0A420Y3V4"/>
<dbReference type="InterPro" id="IPR036396">
    <property type="entry name" value="Cyt_P450_sf"/>
</dbReference>
<comment type="cofactor">
    <cofactor evidence="1">
        <name>heme</name>
        <dbReference type="ChEBI" id="CHEBI:30413"/>
    </cofactor>
</comment>
<dbReference type="EMBL" id="QVQW01000055">
    <property type="protein sequence ID" value="RKU42552.1"/>
    <property type="molecule type" value="Genomic_DNA"/>
</dbReference>
<dbReference type="Proteomes" id="UP000275385">
    <property type="component" value="Unassembled WGS sequence"/>
</dbReference>
<name>A0A420Y3V4_9PEZI</name>
<keyword evidence="10" id="KW-1185">Reference proteome</keyword>
<comment type="similarity">
    <text evidence="2">Belongs to the cytochrome P450 family.</text>
</comment>
<evidence type="ECO:0000256" key="3">
    <source>
        <dbReference type="ARBA" id="ARBA00022617"/>
    </source>
</evidence>
<reference evidence="9 10" key="1">
    <citation type="submission" date="2018-08" db="EMBL/GenBank/DDBJ databases">
        <title>Draft genome of the lignicolous fungus Coniochaeta pulveracea.</title>
        <authorList>
            <person name="Borstlap C.J."/>
            <person name="De Witt R.N."/>
            <person name="Botha A."/>
            <person name="Volschenk H."/>
        </authorList>
    </citation>
    <scope>NUCLEOTIDE SEQUENCE [LARGE SCALE GENOMIC DNA]</scope>
    <source>
        <strain evidence="9 10">CAB683</strain>
    </source>
</reference>
<organism evidence="9 10">
    <name type="scientific">Coniochaeta pulveracea</name>
    <dbReference type="NCBI Taxonomy" id="177199"/>
    <lineage>
        <taxon>Eukaryota</taxon>
        <taxon>Fungi</taxon>
        <taxon>Dikarya</taxon>
        <taxon>Ascomycota</taxon>
        <taxon>Pezizomycotina</taxon>
        <taxon>Sordariomycetes</taxon>
        <taxon>Sordariomycetidae</taxon>
        <taxon>Coniochaetales</taxon>
        <taxon>Coniochaetaceae</taxon>
        <taxon>Coniochaeta</taxon>
    </lineage>
</organism>
<keyword evidence="5" id="KW-0560">Oxidoreductase</keyword>
<dbReference type="GO" id="GO:0004497">
    <property type="term" value="F:monooxygenase activity"/>
    <property type="evidence" value="ECO:0007669"/>
    <property type="project" value="UniProtKB-KW"/>
</dbReference>
<dbReference type="InterPro" id="IPR001128">
    <property type="entry name" value="Cyt_P450"/>
</dbReference>
<evidence type="ECO:0000256" key="4">
    <source>
        <dbReference type="ARBA" id="ARBA00022723"/>
    </source>
</evidence>
<dbReference type="OrthoDB" id="1844152at2759"/>
<accession>A0A420Y3V4</accession>
<keyword evidence="4" id="KW-0479">Metal-binding</keyword>
<evidence type="ECO:0000256" key="6">
    <source>
        <dbReference type="ARBA" id="ARBA00023004"/>
    </source>
</evidence>
<feature type="compositionally biased region" description="Polar residues" evidence="8">
    <location>
        <begin position="113"/>
        <end position="124"/>
    </location>
</feature>
<evidence type="ECO:0000256" key="8">
    <source>
        <dbReference type="SAM" id="MobiDB-lite"/>
    </source>
</evidence>
<evidence type="ECO:0000313" key="10">
    <source>
        <dbReference type="Proteomes" id="UP000275385"/>
    </source>
</evidence>
<proteinExistence type="inferred from homology"/>
<protein>
    <recommendedName>
        <fullName evidence="11">Cytochrome P450</fullName>
    </recommendedName>
</protein>